<dbReference type="OrthoDB" id="449657at2"/>
<organism evidence="3 4">
    <name type="scientific">Brevibacillus fluminis</name>
    <dbReference type="NCBI Taxonomy" id="511487"/>
    <lineage>
        <taxon>Bacteria</taxon>
        <taxon>Bacillati</taxon>
        <taxon>Bacillota</taxon>
        <taxon>Bacilli</taxon>
        <taxon>Bacillales</taxon>
        <taxon>Paenibacillaceae</taxon>
        <taxon>Brevibacillus</taxon>
    </lineage>
</organism>
<keyword evidence="3" id="KW-0645">Protease</keyword>
<keyword evidence="1" id="KW-0472">Membrane</keyword>
<evidence type="ECO:0000256" key="1">
    <source>
        <dbReference type="SAM" id="Phobius"/>
    </source>
</evidence>
<feature type="transmembrane region" description="Helical" evidence="1">
    <location>
        <begin position="34"/>
        <end position="53"/>
    </location>
</feature>
<keyword evidence="3" id="KW-0378">Hydrolase</keyword>
<protein>
    <submittedName>
        <fullName evidence="3">CPBP family intramembrane metalloprotease</fullName>
    </submittedName>
</protein>
<gene>
    <name evidence="3" type="ORF">EDM56_06300</name>
</gene>
<keyword evidence="3" id="KW-0482">Metalloprotease</keyword>
<dbReference type="GO" id="GO:0004175">
    <property type="term" value="F:endopeptidase activity"/>
    <property type="evidence" value="ECO:0007669"/>
    <property type="project" value="UniProtKB-ARBA"/>
</dbReference>
<feature type="transmembrane region" description="Helical" evidence="1">
    <location>
        <begin position="74"/>
        <end position="97"/>
    </location>
</feature>
<evidence type="ECO:0000259" key="2">
    <source>
        <dbReference type="Pfam" id="PF02517"/>
    </source>
</evidence>
<feature type="domain" description="CAAX prenyl protease 2/Lysostaphin resistance protein A-like" evidence="2">
    <location>
        <begin position="119"/>
        <end position="217"/>
    </location>
</feature>
<dbReference type="GO" id="GO:0080120">
    <property type="term" value="P:CAAX-box protein maturation"/>
    <property type="evidence" value="ECO:0007669"/>
    <property type="project" value="UniProtKB-ARBA"/>
</dbReference>
<feature type="transmembrane region" description="Helical" evidence="1">
    <location>
        <begin position="177"/>
        <end position="198"/>
    </location>
</feature>
<feature type="transmembrane region" description="Helical" evidence="1">
    <location>
        <begin position="205"/>
        <end position="227"/>
    </location>
</feature>
<dbReference type="InterPro" id="IPR003675">
    <property type="entry name" value="Rce1/LyrA-like_dom"/>
</dbReference>
<accession>A0A3M8DUY9</accession>
<name>A0A3M8DUY9_9BACL</name>
<dbReference type="AlphaFoldDB" id="A0A3M8DUY9"/>
<dbReference type="GO" id="GO:0006508">
    <property type="term" value="P:proteolysis"/>
    <property type="evidence" value="ECO:0007669"/>
    <property type="project" value="UniProtKB-KW"/>
</dbReference>
<proteinExistence type="predicted"/>
<feature type="transmembrane region" description="Helical" evidence="1">
    <location>
        <begin position="150"/>
        <end position="171"/>
    </location>
</feature>
<feature type="transmembrane region" description="Helical" evidence="1">
    <location>
        <begin position="7"/>
        <end position="28"/>
    </location>
</feature>
<sequence length="228" mass="25957">MHRTHLLRLAISYGILGTSAVWVGLVWLQSLMATFILFHFLVCCMIPIVHGIGEGSLRARWSEAFAIWFTRTEGIFVGIATGTVLCLAALSGLYLLLQVVPDKEQIRPVLIRWGLSADWLGLFFTYIVFVNSLLEELMWRGFLLERLERVVAPMTAMLLSSFFYALYHVVIGTVLFGWKWGAVITGAVFCVGMMWAYIKRRHPPIYAVWISHLLADLGIMLALSWWIF</sequence>
<comment type="caution">
    <text evidence="3">The sequence shown here is derived from an EMBL/GenBank/DDBJ whole genome shotgun (WGS) entry which is preliminary data.</text>
</comment>
<reference evidence="3 4" key="1">
    <citation type="submission" date="2018-10" db="EMBL/GenBank/DDBJ databases">
        <title>Phylogenomics of Brevibacillus.</title>
        <authorList>
            <person name="Dunlap C."/>
        </authorList>
    </citation>
    <scope>NUCLEOTIDE SEQUENCE [LARGE SCALE GENOMIC DNA]</scope>
    <source>
        <strain evidence="3 4">JCM 15716</strain>
    </source>
</reference>
<keyword evidence="4" id="KW-1185">Reference proteome</keyword>
<dbReference type="GO" id="GO:0008237">
    <property type="term" value="F:metallopeptidase activity"/>
    <property type="evidence" value="ECO:0007669"/>
    <property type="project" value="UniProtKB-KW"/>
</dbReference>
<feature type="transmembrane region" description="Helical" evidence="1">
    <location>
        <begin position="109"/>
        <end position="129"/>
    </location>
</feature>
<keyword evidence="1" id="KW-0812">Transmembrane</keyword>
<dbReference type="RefSeq" id="WP_122917043.1">
    <property type="nucleotide sequence ID" value="NZ_RHHQ01000006.1"/>
</dbReference>
<evidence type="ECO:0000313" key="3">
    <source>
        <dbReference type="EMBL" id="RNB91191.1"/>
    </source>
</evidence>
<keyword evidence="1" id="KW-1133">Transmembrane helix</keyword>
<dbReference type="EMBL" id="RHHQ01000006">
    <property type="protein sequence ID" value="RNB91191.1"/>
    <property type="molecule type" value="Genomic_DNA"/>
</dbReference>
<dbReference type="Pfam" id="PF02517">
    <property type="entry name" value="Rce1-like"/>
    <property type="match status" value="1"/>
</dbReference>
<evidence type="ECO:0000313" key="4">
    <source>
        <dbReference type="Proteomes" id="UP000271031"/>
    </source>
</evidence>
<dbReference type="Proteomes" id="UP000271031">
    <property type="component" value="Unassembled WGS sequence"/>
</dbReference>